<gene>
    <name evidence="1" type="ORF">AMECASPLE_021585</name>
</gene>
<protein>
    <submittedName>
        <fullName evidence="1">Uncharacterized protein</fullName>
    </submittedName>
</protein>
<organism evidence="1 2">
    <name type="scientific">Ameca splendens</name>
    <dbReference type="NCBI Taxonomy" id="208324"/>
    <lineage>
        <taxon>Eukaryota</taxon>
        <taxon>Metazoa</taxon>
        <taxon>Chordata</taxon>
        <taxon>Craniata</taxon>
        <taxon>Vertebrata</taxon>
        <taxon>Euteleostomi</taxon>
        <taxon>Actinopterygii</taxon>
        <taxon>Neopterygii</taxon>
        <taxon>Teleostei</taxon>
        <taxon>Neoteleostei</taxon>
        <taxon>Acanthomorphata</taxon>
        <taxon>Ovalentaria</taxon>
        <taxon>Atherinomorphae</taxon>
        <taxon>Cyprinodontiformes</taxon>
        <taxon>Goodeidae</taxon>
        <taxon>Ameca</taxon>
    </lineage>
</organism>
<dbReference type="EMBL" id="JAHRIP010067703">
    <property type="protein sequence ID" value="MEQ2307769.1"/>
    <property type="molecule type" value="Genomic_DNA"/>
</dbReference>
<keyword evidence="2" id="KW-1185">Reference proteome</keyword>
<accession>A0ABV0ZNE4</accession>
<dbReference type="Proteomes" id="UP001469553">
    <property type="component" value="Unassembled WGS sequence"/>
</dbReference>
<feature type="non-terminal residue" evidence="1">
    <location>
        <position position="1"/>
    </location>
</feature>
<name>A0ABV0ZNE4_9TELE</name>
<comment type="caution">
    <text evidence="1">The sequence shown here is derived from an EMBL/GenBank/DDBJ whole genome shotgun (WGS) entry which is preliminary data.</text>
</comment>
<reference evidence="1 2" key="1">
    <citation type="submission" date="2021-06" db="EMBL/GenBank/DDBJ databases">
        <authorList>
            <person name="Palmer J.M."/>
        </authorList>
    </citation>
    <scope>NUCLEOTIDE SEQUENCE [LARGE SCALE GENOMIC DNA]</scope>
    <source>
        <strain evidence="1 2">AS_MEX2019</strain>
        <tissue evidence="1">Muscle</tissue>
    </source>
</reference>
<evidence type="ECO:0000313" key="1">
    <source>
        <dbReference type="EMBL" id="MEQ2307769.1"/>
    </source>
</evidence>
<sequence>CNITKIIVRDCGAVLHEGKVHLEEAHRNRMRVTLRITWLLLSLMGRGEAGVHLQLSMGRRRGSPWTGRQAITGQLHI</sequence>
<evidence type="ECO:0000313" key="2">
    <source>
        <dbReference type="Proteomes" id="UP001469553"/>
    </source>
</evidence>
<proteinExistence type="predicted"/>